<evidence type="ECO:0000313" key="2">
    <source>
        <dbReference type="EMBL" id="KAK4288903.1"/>
    </source>
</evidence>
<comment type="caution">
    <text evidence="2">The sequence shown here is derived from an EMBL/GenBank/DDBJ whole genome shotgun (WGS) entry which is preliminary data.</text>
</comment>
<proteinExistence type="predicted"/>
<dbReference type="Proteomes" id="UP001292094">
    <property type="component" value="Unassembled WGS sequence"/>
</dbReference>
<reference evidence="2" key="1">
    <citation type="submission" date="2023-11" db="EMBL/GenBank/DDBJ databases">
        <title>Genome assemblies of two species of porcelain crab, Petrolisthes cinctipes and Petrolisthes manimaculis (Anomura: Porcellanidae).</title>
        <authorList>
            <person name="Angst P."/>
        </authorList>
    </citation>
    <scope>NUCLEOTIDE SEQUENCE</scope>
    <source>
        <strain evidence="2">PB745_02</strain>
        <tissue evidence="2">Gill</tissue>
    </source>
</reference>
<dbReference type="AlphaFoldDB" id="A0AAE1TKJ8"/>
<feature type="non-terminal residue" evidence="2">
    <location>
        <position position="1"/>
    </location>
</feature>
<accession>A0AAE1TKJ8</accession>
<protein>
    <submittedName>
        <fullName evidence="2">Uncharacterized protein</fullName>
    </submittedName>
</protein>
<name>A0AAE1TKJ8_9EUCA</name>
<evidence type="ECO:0000313" key="3">
    <source>
        <dbReference type="Proteomes" id="UP001292094"/>
    </source>
</evidence>
<dbReference type="EMBL" id="JAWZYT010006072">
    <property type="protein sequence ID" value="KAK4288903.1"/>
    <property type="molecule type" value="Genomic_DNA"/>
</dbReference>
<gene>
    <name evidence="2" type="ORF">Pmani_038097</name>
</gene>
<feature type="region of interest" description="Disordered" evidence="1">
    <location>
        <begin position="89"/>
        <end position="239"/>
    </location>
</feature>
<feature type="compositionally biased region" description="Basic and acidic residues" evidence="1">
    <location>
        <begin position="93"/>
        <end position="237"/>
    </location>
</feature>
<organism evidence="2 3">
    <name type="scientific">Petrolisthes manimaculis</name>
    <dbReference type="NCBI Taxonomy" id="1843537"/>
    <lineage>
        <taxon>Eukaryota</taxon>
        <taxon>Metazoa</taxon>
        <taxon>Ecdysozoa</taxon>
        <taxon>Arthropoda</taxon>
        <taxon>Crustacea</taxon>
        <taxon>Multicrustacea</taxon>
        <taxon>Malacostraca</taxon>
        <taxon>Eumalacostraca</taxon>
        <taxon>Eucarida</taxon>
        <taxon>Decapoda</taxon>
        <taxon>Pleocyemata</taxon>
        <taxon>Anomura</taxon>
        <taxon>Galatheoidea</taxon>
        <taxon>Porcellanidae</taxon>
        <taxon>Petrolisthes</taxon>
    </lineage>
</organism>
<evidence type="ECO:0000256" key="1">
    <source>
        <dbReference type="SAM" id="MobiDB-lite"/>
    </source>
</evidence>
<keyword evidence="3" id="KW-1185">Reference proteome</keyword>
<sequence length="292" mass="32331">PTASSPVEYNSGASYYNNHNTTTTTSTTTIASWCVQGEETEGGTCLCRPCWSGPRCQTYVDDYAPRFLFHAATAVVPQNITGEEQNGCKRWRREGGGKGRWREGKVEGREGNVEGREGGGRGKVEGREGGGRGKVEGEGRWREREGGGKGREGKVEGEGRWREGKVEGREGGGKGRWREREGKVEGEGRWRESEGGGRGKVEGEGRWREGKVEGREGKGRWREREGGGKGRWRDEKPNPANTNIKYQILPTPYLPTVYSQPLVIPANTETNSCQHQHNLPTLFPVISNSCQH</sequence>